<dbReference type="OrthoDB" id="359569at2759"/>
<dbReference type="NCBIfam" id="TIGR01492">
    <property type="entry name" value="CPW_WPC"/>
    <property type="match status" value="5"/>
</dbReference>
<feature type="region of interest" description="Disordered" evidence="1">
    <location>
        <begin position="1064"/>
        <end position="1120"/>
    </location>
</feature>
<feature type="domain" description="CPW-WPC" evidence="2">
    <location>
        <begin position="874"/>
        <end position="958"/>
    </location>
</feature>
<evidence type="ECO:0000256" key="1">
    <source>
        <dbReference type="SAM" id="MobiDB-lite"/>
    </source>
</evidence>
<dbReference type="Pfam" id="PF09717">
    <property type="entry name" value="CPW_WPC"/>
    <property type="match status" value="8"/>
</dbReference>
<protein>
    <recommendedName>
        <fullName evidence="2">CPW-WPC domain-containing protein</fullName>
    </recommendedName>
</protein>
<evidence type="ECO:0000259" key="2">
    <source>
        <dbReference type="SMART" id="SM01099"/>
    </source>
</evidence>
<dbReference type="SMART" id="SM01099">
    <property type="entry name" value="CPW_WPC"/>
    <property type="match status" value="10"/>
</dbReference>
<feature type="domain" description="CPW-WPC" evidence="2">
    <location>
        <begin position="808"/>
        <end position="872"/>
    </location>
</feature>
<dbReference type="AlphaFoldDB" id="A0A024WND9"/>
<feature type="domain" description="CPW-WPC" evidence="2">
    <location>
        <begin position="290"/>
        <end position="375"/>
    </location>
</feature>
<feature type="domain" description="CPW-WPC" evidence="2">
    <location>
        <begin position="728"/>
        <end position="807"/>
    </location>
</feature>
<evidence type="ECO:0000313" key="4">
    <source>
        <dbReference type="Proteomes" id="UP000030699"/>
    </source>
</evidence>
<proteinExistence type="predicted"/>
<organism evidence="3 4">
    <name type="scientific">Plasmodium falciparum MaliPS096_E11</name>
    <dbReference type="NCBI Taxonomy" id="1036727"/>
    <lineage>
        <taxon>Eukaryota</taxon>
        <taxon>Sar</taxon>
        <taxon>Alveolata</taxon>
        <taxon>Apicomplexa</taxon>
        <taxon>Aconoidasida</taxon>
        <taxon>Haemosporida</taxon>
        <taxon>Plasmodiidae</taxon>
        <taxon>Plasmodium</taxon>
        <taxon>Plasmodium (Laverania)</taxon>
    </lineage>
</organism>
<name>A0A024WND9_PLAFA</name>
<feature type="domain" description="CPW-WPC" evidence="2">
    <location>
        <begin position="227"/>
        <end position="287"/>
    </location>
</feature>
<dbReference type="InterPro" id="IPR006387">
    <property type="entry name" value="CPW_WPC_dom"/>
</dbReference>
<gene>
    <name evidence="3" type="ORF">PFMALIP_03901</name>
</gene>
<feature type="domain" description="CPW-WPC" evidence="2">
    <location>
        <begin position="960"/>
        <end position="1020"/>
    </location>
</feature>
<reference evidence="3 4" key="2">
    <citation type="submission" date="2013-02" db="EMBL/GenBank/DDBJ databases">
        <title>The Genome Sequence of Plasmodium falciparum MaliPS096_E11.</title>
        <authorList>
            <consortium name="The Broad Institute Genome Sequencing Platform"/>
            <consortium name="The Broad Institute Genome Sequencing Center for Infectious Disease"/>
            <person name="Neafsey D."/>
            <person name="Cheeseman I."/>
            <person name="Volkman S."/>
            <person name="Adams J."/>
            <person name="Walker B."/>
            <person name="Young S.K."/>
            <person name="Zeng Q."/>
            <person name="Gargeya S."/>
            <person name="Fitzgerald M."/>
            <person name="Haas B."/>
            <person name="Abouelleil A."/>
            <person name="Alvarado L."/>
            <person name="Arachchi H.M."/>
            <person name="Berlin A.M."/>
            <person name="Chapman S.B."/>
            <person name="Dewar J."/>
            <person name="Goldberg J."/>
            <person name="Griggs A."/>
            <person name="Gujja S."/>
            <person name="Hansen M."/>
            <person name="Howarth C."/>
            <person name="Imamovic A."/>
            <person name="Larimer J."/>
            <person name="McCowan C."/>
            <person name="Murphy C."/>
            <person name="Neiman D."/>
            <person name="Pearson M."/>
            <person name="Priest M."/>
            <person name="Roberts A."/>
            <person name="Saif S."/>
            <person name="Shea T."/>
            <person name="Sisk P."/>
            <person name="Sykes S."/>
            <person name="Wortman J."/>
            <person name="Nusbaum C."/>
            <person name="Birren B."/>
        </authorList>
    </citation>
    <scope>NUCLEOTIDE SEQUENCE [LARGE SCALE GENOMIC DNA]</scope>
    <source>
        <strain evidence="3 4">MaliPS096_E11</strain>
    </source>
</reference>
<dbReference type="EMBL" id="KI925588">
    <property type="protein sequence ID" value="ETW48036.1"/>
    <property type="molecule type" value="Genomic_DNA"/>
</dbReference>
<dbReference type="Proteomes" id="UP000030699">
    <property type="component" value="Unassembled WGS sequence"/>
</dbReference>
<feature type="domain" description="CPW-WPC" evidence="2">
    <location>
        <begin position="166"/>
        <end position="226"/>
    </location>
</feature>
<feature type="compositionally biased region" description="Acidic residues" evidence="1">
    <location>
        <begin position="1064"/>
        <end position="1086"/>
    </location>
</feature>
<feature type="domain" description="CPW-WPC" evidence="2">
    <location>
        <begin position="1022"/>
        <end position="1212"/>
    </location>
</feature>
<reference evidence="3 4" key="1">
    <citation type="submission" date="2013-02" db="EMBL/GenBank/DDBJ databases">
        <title>The Genome Annotation of Plasmodium falciparum MaliPS096_E11.</title>
        <authorList>
            <consortium name="The Broad Institute Genome Sequencing Platform"/>
            <consortium name="The Broad Institute Genome Sequencing Center for Infectious Disease"/>
            <person name="Neafsey D."/>
            <person name="Hoffman S."/>
            <person name="Volkman S."/>
            <person name="Rosenthal P."/>
            <person name="Walker B."/>
            <person name="Young S.K."/>
            <person name="Zeng Q."/>
            <person name="Gargeya S."/>
            <person name="Fitzgerald M."/>
            <person name="Haas B."/>
            <person name="Abouelleil A."/>
            <person name="Allen A.W."/>
            <person name="Alvarado L."/>
            <person name="Arachchi H.M."/>
            <person name="Berlin A.M."/>
            <person name="Chapman S.B."/>
            <person name="Gainer-Dewar J."/>
            <person name="Goldberg J."/>
            <person name="Griggs A."/>
            <person name="Gujja S."/>
            <person name="Hansen M."/>
            <person name="Howarth C."/>
            <person name="Imamovic A."/>
            <person name="Ireland A."/>
            <person name="Larimer J."/>
            <person name="McCowan C."/>
            <person name="Murphy C."/>
            <person name="Pearson M."/>
            <person name="Poon T.W."/>
            <person name="Priest M."/>
            <person name="Roberts A."/>
            <person name="Saif S."/>
            <person name="Shea T."/>
            <person name="Sisk P."/>
            <person name="Sykes S."/>
            <person name="Wortman J."/>
            <person name="Nusbaum C."/>
            <person name="Birren B."/>
        </authorList>
    </citation>
    <scope>NUCLEOTIDE SEQUENCE [LARGE SCALE GENOMIC DNA]</scope>
    <source>
        <strain evidence="3 4">MaliPS096_E11</strain>
    </source>
</reference>
<evidence type="ECO:0000313" key="3">
    <source>
        <dbReference type="EMBL" id="ETW48036.1"/>
    </source>
</evidence>
<feature type="region of interest" description="Disordered" evidence="1">
    <location>
        <begin position="1134"/>
        <end position="1159"/>
    </location>
</feature>
<feature type="domain" description="CPW-WPC" evidence="2">
    <location>
        <begin position="379"/>
        <end position="438"/>
    </location>
</feature>
<feature type="domain" description="CPW-WPC" evidence="2">
    <location>
        <begin position="104"/>
        <end position="164"/>
    </location>
</feature>
<sequence>MSFSKYFFLLIICSVFFFVYGFNNKFVYSSYLKDDKKKSVSFENTPNEEEEKIYGHSSFGQELIKSLSLTLKNVPLVVISEKIKRQLEKASESLGLGNPNDEMCEINYSKLCPEDWIDMGDGISCLSPLHYKGPCEKKVIFKNASAKSKYNFSINCNVSWPCSKICIEDFSKKCPENWIHNIENNTCEAPKNYAGKCIRQKNFDHYSQSEKKVWTQICDINWSCYDKNYNFNILCPLNWKNNPDNKTCSAPISYMGPCSNILYLYNFSDKEKITISHICNVEWPVHEKKEINFNSLCPMGWNIVDIKNHICQIPLSYNGPCKHDIQNKENMNSMKYMKNINYLNNINNVVSFKNFSKKQKYDYSQICNVQWPLENGNIIQNDHSFCPYNWILINEEEHICVAPIEYEGPCENIFSFKNYTAHMKFAWASSCDVIFTDRFNAYEKLGRINDQRRNTKIFGATSKDKHISNIIQIGLKNGPMNNIGQVFNYDDEKDNMEEKKTKIIKNNNYKNNKINKINNNIIINNNHIDDEINLNNLIVTNGTITDLIMLKETSDDQQLKEEIDEIIKQFKQGESPTYTKKKNYLENKTNPFITTEKNHHIENRKSKNKVNRNNFAFIQIGEPNKNNTYHDTLKRKEKKKYIHMNNNKPIKKEQNILYIKKKQNIYKNKHMNNITKLYDNVRKEHKNKVPIVYNNTDNINEIKNLYENYKIEKENNPYHIYDKFNLICENKNYNVCPIGWTYINNKKCLAPKSYISKYLRTCNSILNLNDIVKTVYDVTHDFSFVTIDKKKGEKLEKNCNLNFPCLECERDYVRVNCPLGWTNIGDGKCKCPSDYPLYLKNLCGIIVNFKYSSPLFKKNWSYLCKSDWPCFSTCEKDYGKVCPIGYKIINERTEKNNEHIFICTNENWKDYKNSNNYLVNTNNYEQNRNLCHVIEIYNSILLKKEIEKKCNVTWPCIDKCEENFYQTCPYNWIFKDNKCIAPYYYVPPKGCSHSFDILSFRNFDKFLYSNKCFAPWPCKDNCQPDWTKPCPQNWILKKGNHKLSSLTNDRRSYNKHSLEIDNFDEDEHNIDGDNSNDIDNNDDDEHNLDTNNNNDRGDHVNNDNDDDNENSINRNNNGVHLNSIHSDFKVGNQENVDRNNSYYNHHSDDNHNNNNNNNNIDVLKGKTHSTFICSPPVSYKGPCNQPYDLTNFTFLQKQDFSFRCNVQWSCGSSSHFSRHWQTEQIYDDVNFKKRNTLKFYNSFHSSSYIKYKDAFF</sequence>
<accession>A0A024WND9</accession>